<keyword evidence="3 5" id="KW-0238">DNA-binding</keyword>
<dbReference type="PANTHER" id="PTHR30055">
    <property type="entry name" value="HTH-TYPE TRANSCRIPTIONAL REGULATOR RUTR"/>
    <property type="match status" value="1"/>
</dbReference>
<keyword evidence="1" id="KW-0678">Repressor</keyword>
<feature type="domain" description="HTH tetR-type" evidence="6">
    <location>
        <begin position="10"/>
        <end position="70"/>
    </location>
</feature>
<dbReference type="InterPro" id="IPR050109">
    <property type="entry name" value="HTH-type_TetR-like_transc_reg"/>
</dbReference>
<dbReference type="GO" id="GO:0000976">
    <property type="term" value="F:transcription cis-regulatory region binding"/>
    <property type="evidence" value="ECO:0007669"/>
    <property type="project" value="TreeGrafter"/>
</dbReference>
<evidence type="ECO:0000256" key="4">
    <source>
        <dbReference type="ARBA" id="ARBA00023163"/>
    </source>
</evidence>
<evidence type="ECO:0000256" key="2">
    <source>
        <dbReference type="ARBA" id="ARBA00023015"/>
    </source>
</evidence>
<evidence type="ECO:0000313" key="8">
    <source>
        <dbReference type="Proteomes" id="UP000231553"/>
    </source>
</evidence>
<dbReference type="PRINTS" id="PR00455">
    <property type="entry name" value="HTHTETR"/>
</dbReference>
<evidence type="ECO:0000256" key="3">
    <source>
        <dbReference type="ARBA" id="ARBA00023125"/>
    </source>
</evidence>
<organism evidence="7 8">
    <name type="scientific">Pseudooceanicola lipolyticus</name>
    <dbReference type="NCBI Taxonomy" id="2029104"/>
    <lineage>
        <taxon>Bacteria</taxon>
        <taxon>Pseudomonadati</taxon>
        <taxon>Pseudomonadota</taxon>
        <taxon>Alphaproteobacteria</taxon>
        <taxon>Rhodobacterales</taxon>
        <taxon>Paracoccaceae</taxon>
        <taxon>Pseudooceanicola</taxon>
    </lineage>
</organism>
<keyword evidence="2" id="KW-0805">Transcription regulation</keyword>
<dbReference type="Pfam" id="PF00440">
    <property type="entry name" value="TetR_N"/>
    <property type="match status" value="1"/>
</dbReference>
<dbReference type="AlphaFoldDB" id="A0A2M8J3I2"/>
<evidence type="ECO:0000256" key="1">
    <source>
        <dbReference type="ARBA" id="ARBA00022491"/>
    </source>
</evidence>
<name>A0A2M8J3I2_9RHOB</name>
<keyword evidence="8" id="KW-1185">Reference proteome</keyword>
<dbReference type="EMBL" id="PGTB01000017">
    <property type="protein sequence ID" value="PJE37341.1"/>
    <property type="molecule type" value="Genomic_DNA"/>
</dbReference>
<evidence type="ECO:0000313" key="7">
    <source>
        <dbReference type="EMBL" id="PJE37341.1"/>
    </source>
</evidence>
<gene>
    <name evidence="7" type="ORF">CVM52_07665</name>
</gene>
<dbReference type="InterPro" id="IPR009057">
    <property type="entry name" value="Homeodomain-like_sf"/>
</dbReference>
<feature type="DNA-binding region" description="H-T-H motif" evidence="5">
    <location>
        <begin position="33"/>
        <end position="52"/>
    </location>
</feature>
<sequence>MPRGVARDHDEKRAGLRAGAATYFARHGFDRASMSGAARECGVSKALIYHYYDSKEALLYDILDAHLSELVEVMEQARDAGIRGIIAAKLAAYHDADAEHKLQIDALATLPPEMQAPLIALQRRLVTTMSDAIRAERPDLDADRVRALTMSIFGILNWVYMWHRPGKGLSREAYADLAADFVLAGLKGLPE</sequence>
<dbReference type="SUPFAM" id="SSF46689">
    <property type="entry name" value="Homeodomain-like"/>
    <property type="match status" value="1"/>
</dbReference>
<comment type="caution">
    <text evidence="7">The sequence shown here is derived from an EMBL/GenBank/DDBJ whole genome shotgun (WGS) entry which is preliminary data.</text>
</comment>
<dbReference type="InterPro" id="IPR001647">
    <property type="entry name" value="HTH_TetR"/>
</dbReference>
<dbReference type="Proteomes" id="UP000231553">
    <property type="component" value="Unassembled WGS sequence"/>
</dbReference>
<evidence type="ECO:0000256" key="5">
    <source>
        <dbReference type="PROSITE-ProRule" id="PRU00335"/>
    </source>
</evidence>
<dbReference type="Gene3D" id="1.10.357.10">
    <property type="entry name" value="Tetracycline Repressor, domain 2"/>
    <property type="match status" value="1"/>
</dbReference>
<evidence type="ECO:0000259" key="6">
    <source>
        <dbReference type="PROSITE" id="PS50977"/>
    </source>
</evidence>
<dbReference type="Pfam" id="PF17932">
    <property type="entry name" value="TetR_C_24"/>
    <property type="match status" value="1"/>
</dbReference>
<dbReference type="RefSeq" id="WP_100161923.1">
    <property type="nucleotide sequence ID" value="NZ_PGTB01000017.1"/>
</dbReference>
<dbReference type="GO" id="GO:0003700">
    <property type="term" value="F:DNA-binding transcription factor activity"/>
    <property type="evidence" value="ECO:0007669"/>
    <property type="project" value="TreeGrafter"/>
</dbReference>
<proteinExistence type="predicted"/>
<reference evidence="7 8" key="1">
    <citation type="journal article" date="2018" name="Int. J. Syst. Evol. Microbiol.">
        <title>Pseudooceanicola lipolyticus sp. nov., a marine alphaproteobacterium, reclassification of Oceanicola flagellatus as Pseudooceanicola flagellatus comb. nov. and emended description of the genus Pseudooceanicola.</title>
        <authorList>
            <person name="Huang M.-M."/>
            <person name="Guo L.-L."/>
            <person name="Wu Y.-H."/>
            <person name="Lai Q.-L."/>
            <person name="Shao Z.-Z."/>
            <person name="Wang C.-S."/>
            <person name="Wu M."/>
            <person name="Xu X.-W."/>
        </authorList>
    </citation>
    <scope>NUCLEOTIDE SEQUENCE [LARGE SCALE GENOMIC DNA]</scope>
    <source>
        <strain evidence="7 8">157</strain>
    </source>
</reference>
<dbReference type="SUPFAM" id="SSF48498">
    <property type="entry name" value="Tetracyclin repressor-like, C-terminal domain"/>
    <property type="match status" value="1"/>
</dbReference>
<protein>
    <submittedName>
        <fullName evidence="7">TetR/AcrR family transcriptional regulator</fullName>
    </submittedName>
</protein>
<dbReference type="OrthoDB" id="9779746at2"/>
<accession>A0A2M8J3I2</accession>
<dbReference type="PANTHER" id="PTHR30055:SF175">
    <property type="entry name" value="HTH-TYPE TRANSCRIPTIONAL REPRESSOR KSTR2"/>
    <property type="match status" value="1"/>
</dbReference>
<keyword evidence="4" id="KW-0804">Transcription</keyword>
<dbReference type="PROSITE" id="PS50977">
    <property type="entry name" value="HTH_TETR_2"/>
    <property type="match status" value="1"/>
</dbReference>
<dbReference type="Gene3D" id="1.10.10.60">
    <property type="entry name" value="Homeodomain-like"/>
    <property type="match status" value="1"/>
</dbReference>
<dbReference type="InterPro" id="IPR036271">
    <property type="entry name" value="Tet_transcr_reg_TetR-rel_C_sf"/>
</dbReference>
<dbReference type="InterPro" id="IPR041490">
    <property type="entry name" value="KstR2_TetR_C"/>
</dbReference>